<proteinExistence type="predicted"/>
<keyword evidence="1" id="KW-0732">Signal</keyword>
<gene>
    <name evidence="3" type="ORF">ACFOW8_15415</name>
</gene>
<accession>A0ABV8L7G5</accession>
<name>A0ABV8L7G5_9NOCA</name>
<dbReference type="InterPro" id="IPR017937">
    <property type="entry name" value="Thioredoxin_CS"/>
</dbReference>
<dbReference type="InterPro" id="IPR013766">
    <property type="entry name" value="Thioredoxin_domain"/>
</dbReference>
<feature type="chain" id="PRO_5045534580" evidence="1">
    <location>
        <begin position="22"/>
        <end position="179"/>
    </location>
</feature>
<dbReference type="RefSeq" id="WP_378551307.1">
    <property type="nucleotide sequence ID" value="NZ_JBHSBA010000007.1"/>
</dbReference>
<dbReference type="PANTHER" id="PTHR42852:SF17">
    <property type="entry name" value="THIOREDOXIN-LIKE PROTEIN HI_1115"/>
    <property type="match status" value="1"/>
</dbReference>
<dbReference type="EMBL" id="JBHSBA010000007">
    <property type="protein sequence ID" value="MFC4126324.1"/>
    <property type="molecule type" value="Genomic_DNA"/>
</dbReference>
<evidence type="ECO:0000313" key="4">
    <source>
        <dbReference type="Proteomes" id="UP001595767"/>
    </source>
</evidence>
<dbReference type="Proteomes" id="UP001595767">
    <property type="component" value="Unassembled WGS sequence"/>
</dbReference>
<reference evidence="4" key="1">
    <citation type="journal article" date="2019" name="Int. J. Syst. Evol. Microbiol.">
        <title>The Global Catalogue of Microorganisms (GCM) 10K type strain sequencing project: providing services to taxonomists for standard genome sequencing and annotation.</title>
        <authorList>
            <consortium name="The Broad Institute Genomics Platform"/>
            <consortium name="The Broad Institute Genome Sequencing Center for Infectious Disease"/>
            <person name="Wu L."/>
            <person name="Ma J."/>
        </authorList>
    </citation>
    <scope>NUCLEOTIDE SEQUENCE [LARGE SCALE GENOMIC DNA]</scope>
    <source>
        <strain evidence="4">CGMCC 4.7204</strain>
    </source>
</reference>
<protein>
    <submittedName>
        <fullName evidence="3">Redoxin domain-containing protein</fullName>
    </submittedName>
</protein>
<dbReference type="PANTHER" id="PTHR42852">
    <property type="entry name" value="THIOL:DISULFIDE INTERCHANGE PROTEIN DSBE"/>
    <property type="match status" value="1"/>
</dbReference>
<feature type="signal peptide" evidence="1">
    <location>
        <begin position="1"/>
        <end position="21"/>
    </location>
</feature>
<dbReference type="SUPFAM" id="SSF52833">
    <property type="entry name" value="Thioredoxin-like"/>
    <property type="match status" value="1"/>
</dbReference>
<dbReference type="InterPro" id="IPR036249">
    <property type="entry name" value="Thioredoxin-like_sf"/>
</dbReference>
<keyword evidence="4" id="KW-1185">Reference proteome</keyword>
<sequence>MITVVCTTALLAVGCGGTDEAAPPAATTTMSVTAAEAPPQPGAPVPEQLNFTARTVDGAEFAGASLAGKPAVLWFWAPWCPTCQREAPGVAAAARANSDVRFVGVAALDQEPAMRAFVGDYDLGFFPNLADVDGQVWQKFGVTAQPAYAFVGADGEVEVWRGTLDEAELASRIAQLDRG</sequence>
<dbReference type="InterPro" id="IPR050553">
    <property type="entry name" value="Thioredoxin_ResA/DsbE_sf"/>
</dbReference>
<comment type="caution">
    <text evidence="3">The sequence shown here is derived from an EMBL/GenBank/DDBJ whole genome shotgun (WGS) entry which is preliminary data.</text>
</comment>
<dbReference type="Pfam" id="PF00578">
    <property type="entry name" value="AhpC-TSA"/>
    <property type="match status" value="1"/>
</dbReference>
<evidence type="ECO:0000313" key="3">
    <source>
        <dbReference type="EMBL" id="MFC4126324.1"/>
    </source>
</evidence>
<dbReference type="PROSITE" id="PS51352">
    <property type="entry name" value="THIOREDOXIN_2"/>
    <property type="match status" value="1"/>
</dbReference>
<evidence type="ECO:0000256" key="1">
    <source>
        <dbReference type="SAM" id="SignalP"/>
    </source>
</evidence>
<dbReference type="Gene3D" id="3.40.30.10">
    <property type="entry name" value="Glutaredoxin"/>
    <property type="match status" value="1"/>
</dbReference>
<organism evidence="3 4">
    <name type="scientific">Nocardia rhizosphaerae</name>
    <dbReference type="NCBI Taxonomy" id="1691571"/>
    <lineage>
        <taxon>Bacteria</taxon>
        <taxon>Bacillati</taxon>
        <taxon>Actinomycetota</taxon>
        <taxon>Actinomycetes</taxon>
        <taxon>Mycobacteriales</taxon>
        <taxon>Nocardiaceae</taxon>
        <taxon>Nocardia</taxon>
    </lineage>
</organism>
<dbReference type="PROSITE" id="PS00194">
    <property type="entry name" value="THIOREDOXIN_1"/>
    <property type="match status" value="1"/>
</dbReference>
<evidence type="ECO:0000259" key="2">
    <source>
        <dbReference type="PROSITE" id="PS51352"/>
    </source>
</evidence>
<dbReference type="InterPro" id="IPR000866">
    <property type="entry name" value="AhpC/TSA"/>
</dbReference>
<feature type="domain" description="Thioredoxin" evidence="2">
    <location>
        <begin position="39"/>
        <end position="178"/>
    </location>
</feature>